<reference evidence="2 3" key="1">
    <citation type="submission" date="2019-10" db="EMBL/GenBank/DDBJ databases">
        <title>Whole genome shotgun sequence of Acrocarpospora macrocephala NBRC 16266.</title>
        <authorList>
            <person name="Ichikawa N."/>
            <person name="Kimura A."/>
            <person name="Kitahashi Y."/>
            <person name="Komaki H."/>
            <person name="Oguchi A."/>
        </authorList>
    </citation>
    <scope>NUCLEOTIDE SEQUENCE [LARGE SCALE GENOMIC DNA]</scope>
    <source>
        <strain evidence="2 3">NBRC 16266</strain>
    </source>
</reference>
<dbReference type="SUPFAM" id="SSF48498">
    <property type="entry name" value="Tetracyclin repressor-like, C-terminal domain"/>
    <property type="match status" value="1"/>
</dbReference>
<proteinExistence type="predicted"/>
<dbReference type="Proteomes" id="UP000331127">
    <property type="component" value="Unassembled WGS sequence"/>
</dbReference>
<evidence type="ECO:0000313" key="2">
    <source>
        <dbReference type="EMBL" id="GES16225.1"/>
    </source>
</evidence>
<dbReference type="EMBL" id="BLAE01000095">
    <property type="protein sequence ID" value="GES16225.1"/>
    <property type="molecule type" value="Genomic_DNA"/>
</dbReference>
<dbReference type="AlphaFoldDB" id="A0A5M3X3A6"/>
<protein>
    <submittedName>
        <fullName evidence="2">Uncharacterized protein</fullName>
    </submittedName>
</protein>
<name>A0A5M3X3A6_9ACTN</name>
<accession>A0A5M3X3A6</accession>
<dbReference type="GO" id="GO:0000976">
    <property type="term" value="F:transcription cis-regulatory region binding"/>
    <property type="evidence" value="ECO:0007669"/>
    <property type="project" value="TreeGrafter"/>
</dbReference>
<dbReference type="OrthoDB" id="3404594at2"/>
<dbReference type="SUPFAM" id="SSF46689">
    <property type="entry name" value="Homeodomain-like"/>
    <property type="match status" value="1"/>
</dbReference>
<gene>
    <name evidence="2" type="ORF">Amac_098230</name>
</gene>
<evidence type="ECO:0000256" key="1">
    <source>
        <dbReference type="ARBA" id="ARBA00023125"/>
    </source>
</evidence>
<dbReference type="RefSeq" id="WP_155361272.1">
    <property type="nucleotide sequence ID" value="NZ_BAAAHL010000004.1"/>
</dbReference>
<dbReference type="Gene3D" id="1.10.357.10">
    <property type="entry name" value="Tetracycline Repressor, domain 2"/>
    <property type="match status" value="1"/>
</dbReference>
<dbReference type="PANTHER" id="PTHR30055">
    <property type="entry name" value="HTH-TYPE TRANSCRIPTIONAL REGULATOR RUTR"/>
    <property type="match status" value="1"/>
</dbReference>
<dbReference type="InterPro" id="IPR050109">
    <property type="entry name" value="HTH-type_TetR-like_transc_reg"/>
</dbReference>
<dbReference type="PANTHER" id="PTHR30055:SF219">
    <property type="entry name" value="TRANSCRIPTIONAL REGULATORY PROTEIN"/>
    <property type="match status" value="1"/>
</dbReference>
<keyword evidence="3" id="KW-1185">Reference proteome</keyword>
<dbReference type="InterPro" id="IPR009057">
    <property type="entry name" value="Homeodomain-like_sf"/>
</dbReference>
<dbReference type="GO" id="GO:0003700">
    <property type="term" value="F:DNA-binding transcription factor activity"/>
    <property type="evidence" value="ECO:0007669"/>
    <property type="project" value="TreeGrafter"/>
</dbReference>
<organism evidence="2 3">
    <name type="scientific">Acrocarpospora macrocephala</name>
    <dbReference type="NCBI Taxonomy" id="150177"/>
    <lineage>
        <taxon>Bacteria</taxon>
        <taxon>Bacillati</taxon>
        <taxon>Actinomycetota</taxon>
        <taxon>Actinomycetes</taxon>
        <taxon>Streptosporangiales</taxon>
        <taxon>Streptosporangiaceae</taxon>
        <taxon>Acrocarpospora</taxon>
    </lineage>
</organism>
<comment type="caution">
    <text evidence="2">The sequence shown here is derived from an EMBL/GenBank/DDBJ whole genome shotgun (WGS) entry which is preliminary data.</text>
</comment>
<evidence type="ECO:0000313" key="3">
    <source>
        <dbReference type="Proteomes" id="UP000331127"/>
    </source>
</evidence>
<dbReference type="InterPro" id="IPR036271">
    <property type="entry name" value="Tet_transcr_reg_TetR-rel_C_sf"/>
</dbReference>
<keyword evidence="1" id="KW-0238">DNA-binding</keyword>
<sequence>MIDREPQMETLLQGATRLFAALGYDSTTLRQISDALGIDPVKVGFTGDKRDLYLAVIERAYRIETEAMGPAITGVVVADAAQAAAAIHTIVDRYLDFCVEHPEFPALWIHRWLYDAADLTGLERQFSQPLITMATRVLEQAVTDGFVGSGVDMEYCVWTLVWCVHGFVQGGVLDLEGERVGPDSAEELARFRGHLHQLTQRVLSLPEDATP</sequence>